<feature type="compositionally biased region" description="Polar residues" evidence="1">
    <location>
        <begin position="37"/>
        <end position="46"/>
    </location>
</feature>
<dbReference type="EMBL" id="CM001202">
    <property type="protein sequence ID" value="EGP86182.1"/>
    <property type="molecule type" value="Genomic_DNA"/>
</dbReference>
<evidence type="ECO:0000313" key="2">
    <source>
        <dbReference type="EMBL" id="EGP86182.1"/>
    </source>
</evidence>
<proteinExistence type="predicted"/>
<keyword evidence="3" id="KW-1185">Reference proteome</keyword>
<sequence length="80" mass="9050">MTEILGVQGLTLELIRGEAGPKREIWLHVPQPPGACTQRNGCGSTRQESHQKYEQYKREPGETESGLLRERVDLVFCILD</sequence>
<dbReference type="HOGENOM" id="CLU_2591619_0_0_1"/>
<dbReference type="Proteomes" id="UP000008062">
    <property type="component" value="Chromosome 7"/>
</dbReference>
<accession>F9XFD4</accession>
<feature type="region of interest" description="Disordered" evidence="1">
    <location>
        <begin position="36"/>
        <end position="64"/>
    </location>
</feature>
<dbReference type="RefSeq" id="XP_003851206.1">
    <property type="nucleotide sequence ID" value="XM_003851158.1"/>
</dbReference>
<dbReference type="GeneID" id="13397946"/>
<feature type="compositionally biased region" description="Basic and acidic residues" evidence="1">
    <location>
        <begin position="47"/>
        <end position="64"/>
    </location>
</feature>
<dbReference type="KEGG" id="ztr:MYCGRDRAFT_81517"/>
<evidence type="ECO:0000313" key="3">
    <source>
        <dbReference type="Proteomes" id="UP000008062"/>
    </source>
</evidence>
<organism evidence="2 3">
    <name type="scientific">Zymoseptoria tritici (strain CBS 115943 / IPO323)</name>
    <name type="common">Speckled leaf blotch fungus</name>
    <name type="synonym">Septoria tritici</name>
    <dbReference type="NCBI Taxonomy" id="336722"/>
    <lineage>
        <taxon>Eukaryota</taxon>
        <taxon>Fungi</taxon>
        <taxon>Dikarya</taxon>
        <taxon>Ascomycota</taxon>
        <taxon>Pezizomycotina</taxon>
        <taxon>Dothideomycetes</taxon>
        <taxon>Dothideomycetidae</taxon>
        <taxon>Mycosphaerellales</taxon>
        <taxon>Mycosphaerellaceae</taxon>
        <taxon>Zymoseptoria</taxon>
    </lineage>
</organism>
<dbReference type="AlphaFoldDB" id="F9XFD4"/>
<name>F9XFD4_ZYMTI</name>
<gene>
    <name evidence="2" type="ORF">MYCGRDRAFT_81517</name>
</gene>
<protein>
    <submittedName>
        <fullName evidence="2">Uncharacterized protein</fullName>
    </submittedName>
</protein>
<dbReference type="InParanoid" id="F9XFD4"/>
<reference evidence="2 3" key="1">
    <citation type="journal article" date="2011" name="PLoS Genet.">
        <title>Finished genome of the fungal wheat pathogen Mycosphaerella graminicola reveals dispensome structure, chromosome plasticity, and stealth pathogenesis.</title>
        <authorList>
            <person name="Goodwin S.B."/>
            <person name="Ben M'barek S."/>
            <person name="Dhillon B."/>
            <person name="Wittenberg A.H.J."/>
            <person name="Crane C.F."/>
            <person name="Hane J.K."/>
            <person name="Foster A.J."/>
            <person name="Van der Lee T.A.J."/>
            <person name="Grimwood J."/>
            <person name="Aerts A."/>
            <person name="Antoniw J."/>
            <person name="Bailey A."/>
            <person name="Bluhm B."/>
            <person name="Bowler J."/>
            <person name="Bristow J."/>
            <person name="van der Burgt A."/>
            <person name="Canto-Canche B."/>
            <person name="Churchill A.C.L."/>
            <person name="Conde-Ferraez L."/>
            <person name="Cools H.J."/>
            <person name="Coutinho P.M."/>
            <person name="Csukai M."/>
            <person name="Dehal P."/>
            <person name="De Wit P."/>
            <person name="Donzelli B."/>
            <person name="van de Geest H.C."/>
            <person name="van Ham R.C.H.J."/>
            <person name="Hammond-Kosack K.E."/>
            <person name="Henrissat B."/>
            <person name="Kilian A."/>
            <person name="Kobayashi A.K."/>
            <person name="Koopmann E."/>
            <person name="Kourmpetis Y."/>
            <person name="Kuzniar A."/>
            <person name="Lindquist E."/>
            <person name="Lombard V."/>
            <person name="Maliepaard C."/>
            <person name="Martins N."/>
            <person name="Mehrabi R."/>
            <person name="Nap J.P.H."/>
            <person name="Ponomarenko A."/>
            <person name="Rudd J.J."/>
            <person name="Salamov A."/>
            <person name="Schmutz J."/>
            <person name="Schouten H.J."/>
            <person name="Shapiro H."/>
            <person name="Stergiopoulos I."/>
            <person name="Torriani S.F.F."/>
            <person name="Tu H."/>
            <person name="de Vries R.P."/>
            <person name="Waalwijk C."/>
            <person name="Ware S.B."/>
            <person name="Wiebenga A."/>
            <person name="Zwiers L.-H."/>
            <person name="Oliver R.P."/>
            <person name="Grigoriev I.V."/>
            <person name="Kema G.H.J."/>
        </authorList>
    </citation>
    <scope>NUCLEOTIDE SEQUENCE [LARGE SCALE GENOMIC DNA]</scope>
    <source>
        <strain evidence="3">CBS 115943 / IPO323</strain>
    </source>
</reference>
<evidence type="ECO:0000256" key="1">
    <source>
        <dbReference type="SAM" id="MobiDB-lite"/>
    </source>
</evidence>